<evidence type="ECO:0008006" key="3">
    <source>
        <dbReference type="Google" id="ProtNLM"/>
    </source>
</evidence>
<accession>A0A221VYK5</accession>
<dbReference type="InterPro" id="IPR008792">
    <property type="entry name" value="PQQD"/>
</dbReference>
<dbReference type="AlphaFoldDB" id="A0A221VYK5"/>
<reference evidence="1 2" key="1">
    <citation type="submission" date="2017-07" db="EMBL/GenBank/DDBJ databases">
        <title>Complete genome sequence of Actinoalloteichus hoggarensis DSM 45943, type strain of Actinoalloteichus hoggarensis.</title>
        <authorList>
            <person name="Ruckert C."/>
            <person name="Nouioui I."/>
            <person name="Willmese J."/>
            <person name="van Wezel G."/>
            <person name="Klenk H.-P."/>
            <person name="Kalinowski J."/>
            <person name="Zotchev S.B."/>
        </authorList>
    </citation>
    <scope>NUCLEOTIDE SEQUENCE [LARGE SCALE GENOMIC DNA]</scope>
    <source>
        <strain evidence="1 2">DSM 45943</strain>
    </source>
</reference>
<dbReference type="InterPro" id="IPR041881">
    <property type="entry name" value="PqqD_sf"/>
</dbReference>
<dbReference type="Pfam" id="PF05402">
    <property type="entry name" value="PqqD"/>
    <property type="match status" value="1"/>
</dbReference>
<evidence type="ECO:0000313" key="2">
    <source>
        <dbReference type="Proteomes" id="UP000204221"/>
    </source>
</evidence>
<protein>
    <recommendedName>
        <fullName evidence="3">Coenzyme PQQ synthesis protein D (PqqD)</fullName>
    </recommendedName>
</protein>
<gene>
    <name evidence="1" type="ORF">AHOG_03315</name>
</gene>
<evidence type="ECO:0000313" key="1">
    <source>
        <dbReference type="EMBL" id="ASO18321.1"/>
    </source>
</evidence>
<dbReference type="KEGG" id="ahg:AHOG_03315"/>
<proteinExistence type="predicted"/>
<dbReference type="EMBL" id="CP022521">
    <property type="protein sequence ID" value="ASO18321.1"/>
    <property type="molecule type" value="Genomic_DNA"/>
</dbReference>
<organism evidence="1 2">
    <name type="scientific">Actinoalloteichus hoggarensis</name>
    <dbReference type="NCBI Taxonomy" id="1470176"/>
    <lineage>
        <taxon>Bacteria</taxon>
        <taxon>Bacillati</taxon>
        <taxon>Actinomycetota</taxon>
        <taxon>Actinomycetes</taxon>
        <taxon>Pseudonocardiales</taxon>
        <taxon>Pseudonocardiaceae</taxon>
        <taxon>Actinoalloteichus</taxon>
    </lineage>
</organism>
<name>A0A221VYK5_9PSEU</name>
<sequence length="95" mass="9861">MSAPETPAPSTSVALAKGVSSTPVVDGLTLLDERSGMIYHLNHTGFLALTALLDGGTEAATAALCARYATTAQDARDDVVHLLATLEARRLVIRA</sequence>
<keyword evidence="2" id="KW-1185">Reference proteome</keyword>
<dbReference type="Proteomes" id="UP000204221">
    <property type="component" value="Chromosome"/>
</dbReference>
<dbReference type="OrthoDB" id="5195143at2"/>
<dbReference type="Gene3D" id="1.10.10.1150">
    <property type="entry name" value="Coenzyme PQQ synthesis protein D (PqqD)"/>
    <property type="match status" value="1"/>
</dbReference>